<keyword evidence="2" id="KW-1015">Disulfide bond</keyword>
<dbReference type="InterPro" id="IPR003598">
    <property type="entry name" value="Ig_sub2"/>
</dbReference>
<dbReference type="Gene3D" id="2.60.40.10">
    <property type="entry name" value="Immunoglobulins"/>
    <property type="match status" value="3"/>
</dbReference>
<dbReference type="InterPro" id="IPR036179">
    <property type="entry name" value="Ig-like_dom_sf"/>
</dbReference>
<feature type="chain" id="PRO_5043769920" description="Ig-like domain-containing protein" evidence="4">
    <location>
        <begin position="25"/>
        <end position="404"/>
    </location>
</feature>
<reference evidence="6" key="1">
    <citation type="submission" date="2021-04" db="EMBL/GenBank/DDBJ databases">
        <authorList>
            <consortium name="Wellcome Sanger Institute Data Sharing"/>
        </authorList>
    </citation>
    <scope>NUCLEOTIDE SEQUENCE [LARGE SCALE GENOMIC DNA]</scope>
</reference>
<protein>
    <recommendedName>
        <fullName evidence="5">Ig-like domain-containing protein</fullName>
    </recommendedName>
</protein>
<feature type="domain" description="Ig-like" evidence="5">
    <location>
        <begin position="112"/>
        <end position="176"/>
    </location>
</feature>
<sequence>MEVTALTRLLLTALVMQHCSRTSGTGFRIIPNSLQLFEYKELTFICEGFNVSAGLKVRTIKNIVPNCPNYIDTSRANCTIDYIFVGDSGEYWCESGDGGRSNIVNIIVTDGPVILESPVLPVMEGDNVTLRCINKETSSTPTADFYKNGILIKKGFTGNMVIHNVSKSHEGLYKCRFGAGESPASPLTVTGDVKLESPALPVTEGETVTLRCRNQRNPFYLQADFYKDGNHIDISSTGELIIHSVSKSDEGLYKCISGAGESAVKQLLVKEQTPNHHGSGTKTEKDRRAPQRIPFLNYMYLLFWIAIAVVLILQLLVIGLLYWKKQLVLLEVEMSEQKNKDMYNPSKKGKKQKDTAGACDNLSFCLETNHSTKPHTEKAVTRFSSFRVSHSAQLDPPGSRAFCY</sequence>
<dbReference type="GO" id="GO:0007166">
    <property type="term" value="P:cell surface receptor signaling pathway"/>
    <property type="evidence" value="ECO:0007669"/>
    <property type="project" value="TreeGrafter"/>
</dbReference>
<dbReference type="Ensembl" id="ENSATET00000071422.2">
    <property type="protein sequence ID" value="ENSATEP00000059375.2"/>
    <property type="gene ID" value="ENSATEG00000019741.3"/>
</dbReference>
<evidence type="ECO:0000259" key="5">
    <source>
        <dbReference type="PROSITE" id="PS50835"/>
    </source>
</evidence>
<dbReference type="SMART" id="SM00409">
    <property type="entry name" value="IG"/>
    <property type="match status" value="3"/>
</dbReference>
<keyword evidence="3" id="KW-0812">Transmembrane</keyword>
<evidence type="ECO:0000256" key="3">
    <source>
        <dbReference type="SAM" id="Phobius"/>
    </source>
</evidence>
<organism evidence="6 7">
    <name type="scientific">Anabas testudineus</name>
    <name type="common">Climbing perch</name>
    <name type="synonym">Anthias testudineus</name>
    <dbReference type="NCBI Taxonomy" id="64144"/>
    <lineage>
        <taxon>Eukaryota</taxon>
        <taxon>Metazoa</taxon>
        <taxon>Chordata</taxon>
        <taxon>Craniata</taxon>
        <taxon>Vertebrata</taxon>
        <taxon>Euteleostomi</taxon>
        <taxon>Actinopterygii</taxon>
        <taxon>Neopterygii</taxon>
        <taxon>Teleostei</taxon>
        <taxon>Neoteleostei</taxon>
        <taxon>Acanthomorphata</taxon>
        <taxon>Anabantaria</taxon>
        <taxon>Anabantiformes</taxon>
        <taxon>Anabantoidei</taxon>
        <taxon>Anabantidae</taxon>
        <taxon>Anabas</taxon>
    </lineage>
</organism>
<dbReference type="InterPro" id="IPR007110">
    <property type="entry name" value="Ig-like_dom"/>
</dbReference>
<evidence type="ECO:0000313" key="7">
    <source>
        <dbReference type="Proteomes" id="UP000265040"/>
    </source>
</evidence>
<dbReference type="SUPFAM" id="SSF48726">
    <property type="entry name" value="Immunoglobulin"/>
    <property type="match status" value="2"/>
</dbReference>
<evidence type="ECO:0000256" key="2">
    <source>
        <dbReference type="ARBA" id="ARBA00023157"/>
    </source>
</evidence>
<dbReference type="PANTHER" id="PTHR11481">
    <property type="entry name" value="IMMUNOGLOBULIN FC RECEPTOR"/>
    <property type="match status" value="1"/>
</dbReference>
<dbReference type="InParanoid" id="A0A7N6B9D7"/>
<name>A0A7N6B9D7_ANATE</name>
<keyword evidence="1 4" id="KW-0732">Signal</keyword>
<dbReference type="InterPro" id="IPR003599">
    <property type="entry name" value="Ig_sub"/>
</dbReference>
<keyword evidence="3" id="KW-1133">Transmembrane helix</keyword>
<dbReference type="GO" id="GO:0009897">
    <property type="term" value="C:external side of plasma membrane"/>
    <property type="evidence" value="ECO:0007669"/>
    <property type="project" value="TreeGrafter"/>
</dbReference>
<dbReference type="PANTHER" id="PTHR11481:SF64">
    <property type="entry name" value="FC RECEPTOR-LIKE PROTEIN 4"/>
    <property type="match status" value="1"/>
</dbReference>
<dbReference type="InterPro" id="IPR050488">
    <property type="entry name" value="Ig_Fc_receptor"/>
</dbReference>
<reference evidence="6" key="3">
    <citation type="submission" date="2025-09" db="UniProtKB">
        <authorList>
            <consortium name="Ensembl"/>
        </authorList>
    </citation>
    <scope>IDENTIFICATION</scope>
</reference>
<dbReference type="AlphaFoldDB" id="A0A7N6B9D7"/>
<feature type="domain" description="Ig-like" evidence="5">
    <location>
        <begin position="183"/>
        <end position="255"/>
    </location>
</feature>
<proteinExistence type="predicted"/>
<evidence type="ECO:0000256" key="1">
    <source>
        <dbReference type="ARBA" id="ARBA00022729"/>
    </source>
</evidence>
<reference evidence="6" key="2">
    <citation type="submission" date="2025-08" db="UniProtKB">
        <authorList>
            <consortium name="Ensembl"/>
        </authorList>
    </citation>
    <scope>IDENTIFICATION</scope>
</reference>
<keyword evidence="3" id="KW-0472">Membrane</keyword>
<feature type="transmembrane region" description="Helical" evidence="3">
    <location>
        <begin position="298"/>
        <end position="323"/>
    </location>
</feature>
<evidence type="ECO:0000256" key="4">
    <source>
        <dbReference type="SAM" id="SignalP"/>
    </source>
</evidence>
<dbReference type="Pfam" id="PF13927">
    <property type="entry name" value="Ig_3"/>
    <property type="match status" value="2"/>
</dbReference>
<accession>A0A7N6B9D7</accession>
<dbReference type="GO" id="GO:0004888">
    <property type="term" value="F:transmembrane signaling receptor activity"/>
    <property type="evidence" value="ECO:0007669"/>
    <property type="project" value="TreeGrafter"/>
</dbReference>
<dbReference type="SMART" id="SM00408">
    <property type="entry name" value="IGc2"/>
    <property type="match status" value="2"/>
</dbReference>
<evidence type="ECO:0000313" key="6">
    <source>
        <dbReference type="Ensembl" id="ENSATEP00000059375.2"/>
    </source>
</evidence>
<keyword evidence="7" id="KW-1185">Reference proteome</keyword>
<feature type="signal peptide" evidence="4">
    <location>
        <begin position="1"/>
        <end position="24"/>
    </location>
</feature>
<dbReference type="GO" id="GO:0006955">
    <property type="term" value="P:immune response"/>
    <property type="evidence" value="ECO:0007669"/>
    <property type="project" value="TreeGrafter"/>
</dbReference>
<dbReference type="GeneTree" id="ENSGT00980000199138"/>
<dbReference type="PROSITE" id="PS50835">
    <property type="entry name" value="IG_LIKE"/>
    <property type="match status" value="2"/>
</dbReference>
<dbReference type="Proteomes" id="UP000265040">
    <property type="component" value="Chromosome 18"/>
</dbReference>
<dbReference type="InterPro" id="IPR013783">
    <property type="entry name" value="Ig-like_fold"/>
</dbReference>